<sequence>MEGDGPDGSDKEGAVPTGHNAFTDIVLSWSLEEIYDENLYRNEVEKIPQSFESIEQYFGSYVYPLLEETRAQLHSSMEIISRAPFAEILELQESRPYGSKLYDVKVDHWKNRHNVRGEEPYKTLPGDIFVFANAKPEDVTDLQRIGLQWAFLAVTKIPEDEHEGNGTSTLFKVKALKDIEVDAGISKSLFVIFLINITPNKRIWNALHMPGNQKIIKKILCADSFIEEDCDLCSEQSDCGWDGKFGTSVTTGLDKSQTKAVLACLDKIHCNHKSAVELIWGPPGTGKTKTTSTLLFNLLRMGYRTLTCAPTNVAIKGVCSFVLNLVKESSETDFGTDGLSCLVGDIILFGSKERLKLGSDIEEIYLDYRVQRLTEFLGPVTGWRHCFASMIDLLEDCVSQYHIFLENESIKEKEQSNEKEIEEGESRDETDGCKQKYESFLDFLRERFVSTSTPLKNCFRVFCTHLPKKYIVENNYQNMVSLTGLLESFEKLLFQDNMESVVLEELFSRLEIAEYMGHPFIDDHLKLHRRRKECLSVLKYLRSSFNELELPSVMDKDSIVEFCLRAASLLFCTASSSYKLRSVAMEPLNILVVDEAAQLKECESTIPLQLPGLRHAILVGDEYQLPAMVESNISDEAGFGRSLFERMILLGKLKHLLNIQYRMHPSISFFPNSNFYCNQILDAPYVKRKSYEKHYLPWPMFGAYSFINVVGGREERGDVGHGWRNLVEVAMVVKILLKLYKAWAGSRQKLSVGVISPYAAQVATIQEKLGRKYGNIEGFAVKVKSVDGFQGGEEDIIILSAVRCNRYSSVGFISKPQRTNVALTRARHCLWIVGNESTLANSDSVWKSLVLDAKNRQCFFNADEDKDLHKAILDVKKELDQFDDLLKGDSILFRSAPWKVLFSDNFLKSFRKLKCVQQKKSVIDHLLKLSRGWRPKKRSVDPVCESSSQMLKQFKIGGLYIICANDIVKEWSDVVEELRYIQVFRVWDILPAEDIPKLVKRLDSLFRKYTDDFLHRCKEKCLLGDLEIPKSWSCSSDIVRFKNAANSENESDLNSSSADGRSYVENAMVSESLMLMKFYSLGVLGQLLSTNEDVELDLPFEVNDGEREIICFPRSTFILGRSGTGKTTVLTMKLLEKEKLFHMATDLFCGIKSNITEPNEEVEQTMPEVTGTILRQLFVTVSHKLCYAVKQHVSNLKNAACGGNSSKGSSSNDLDDFDDAAQFKDIPDSFVDVPPNLYPLVITFQKLLIMLDGTLGNSYFERFHEVRKLSLGPVSGRSVALQTFIRMKEVSYERFSSSYWPHFNTKMTKMLDSSRVFTEIISHIKGGAQSIEASDGKLSRDEYIQLSDSRVSSLSKQKREVIYDVFQNYEKMKMENGEFDLADLVIDIHRRLRVQRYEGDEVHFIYVDEVQDLTLSQIALFKYICKNVDEGFVFSGDTAQTIARGIDFRFEDIRSLFYNKFVLESKGSGHDKRRGKGIISDIFHLRQNFRTHDGVLKLAQSVIELIYHFFPQSIDVLEPETSLVYGEAPIFLQSGDNENAIVTIFGNTGNTGASIVGFGAEQVILVRDDSVRKEITNYVGKQALVLTTVECKGLEFQDVLLYNFFGSSPLKNQWRVIYEYMKKQDMLDSTLPGSTSFNDAKHNVLCSELKQLYVAITRTRQRLWICENVEDLCQPMFDYWKKKCLVQVRQLDDSLAQAMQAASSSDEWKSRGIKLYQDGNYEIATMCFERAGDPYWERRSKAAGLRATADHMRHSNPEAANVILREAADIFEAIGKADIAARCFIDMGEYERAGRLYSEKCGESELEKAGECFSLAGCYELAADVYARGYFFTECLKVCTKGKLFDKGFEYIESWKQALTTDVGVLRRGKEIEKIEHEFIESCARHYYELKDPRSMMKFVKAFQSIELMRKFLKPLGCLEELLLLEEESGNFLEAANIAKLRGEILRTADLQGKAGNFQEASRLILFFVLSNSLWAPGSEGWPLKQFTQKQELLEKAKSFAKNVSDTFFAFVCAEADVLSHEQSNMSVMKNHLNASQRHKSVGGEIISAQKIIDAHLRSSCSKYVWEDHIVSDPIKNSEQLTSRNQTSVETLIYFWNFWRDQILNVLEYLRCSETQDVNENRSYGDFCLNYFGVWKQFHDHNVVYVLLNSDADWVRELDNGVLRRSGKLVSIDVRHFVSTARSYWCSELLFVGLKVLENLEALYNFTLKNSLSMFSGSRCLTLIFEVAKFLLESKYLNCSHRDVELLQIFVKFSTESYFGLIFPLDWRKSLSDNMLSLRETEVSNSLLQQVIFENIRLQGKLTYGRIGRVVMVILGAVKMNSDLCEEILIRFCGDDGNPLWKTLIQILCGHLRSKFPRGTVPEKLNEALMDTYSANWRKENDYIHPGCFLYLVERLLILASCFQGFFITSKSSFAEWFNYLEVDANQHSIPVAEGLPFLGIVYKFIGDVVQQLLYNKSDLTEWIRKSNITVKENYPLLVLRLVALICLVYLNTGSFLDLLSDLLGRSYITEQLPREFNDSLRKRQKHPRSMNVNINVLGEAFKKIQNPLVIVSLGENCPQFRCPDAIFVNMMVKQSREDIKRVLFPETVTALSQGAIDGGAPNSCAEVLSSGSHDREGCEIAPSNSTNISGKKVRMNYSYFWEIFEALKSLDNGRDPKSLLSNPQVMKVDLEKSINLVNTVMTEHRQNNIDHNDEIPLEEVASMLDELKQLSAALDVSEPEPGSFMSTIGELSRRLQSRRPIVEPFLSQLFVQHGSKLVVGDEKDSDSRAEVNDGVNKVDSKASEACDLPGANSESSREAENKGKGKKGKKQKRGKGSRKK</sequence>
<dbReference type="InterPro" id="IPR039904">
    <property type="entry name" value="TRANK1"/>
</dbReference>
<reference evidence="8 9" key="1">
    <citation type="journal article" date="2019" name="Plant Biotechnol. J.">
        <title>The red bayberry genome and genetic basis of sex determination.</title>
        <authorList>
            <person name="Jia H.M."/>
            <person name="Jia H.J."/>
            <person name="Cai Q.L."/>
            <person name="Wang Y."/>
            <person name="Zhao H.B."/>
            <person name="Yang W.F."/>
            <person name="Wang G.Y."/>
            <person name="Li Y.H."/>
            <person name="Zhan D.L."/>
            <person name="Shen Y.T."/>
            <person name="Niu Q.F."/>
            <person name="Chang L."/>
            <person name="Qiu J."/>
            <person name="Zhao L."/>
            <person name="Xie H.B."/>
            <person name="Fu W.Y."/>
            <person name="Jin J."/>
            <person name="Li X.W."/>
            <person name="Jiao Y."/>
            <person name="Zhou C.C."/>
            <person name="Tu T."/>
            <person name="Chai C.Y."/>
            <person name="Gao J.L."/>
            <person name="Fan L.J."/>
            <person name="van de Weg E."/>
            <person name="Wang J.Y."/>
            <person name="Gao Z.S."/>
        </authorList>
    </citation>
    <scope>NUCLEOTIDE SEQUENCE [LARGE SCALE GENOMIC DNA]</scope>
    <source>
        <tissue evidence="8">Leaves</tissue>
    </source>
</reference>
<feature type="compositionally biased region" description="Basic residues" evidence="6">
    <location>
        <begin position="2805"/>
        <end position="2821"/>
    </location>
</feature>
<keyword evidence="9" id="KW-1185">Reference proteome</keyword>
<dbReference type="Proteomes" id="UP000516437">
    <property type="component" value="Chromosome 7"/>
</dbReference>
<evidence type="ECO:0000256" key="3">
    <source>
        <dbReference type="ARBA" id="ARBA00022806"/>
    </source>
</evidence>
<evidence type="ECO:0000259" key="7">
    <source>
        <dbReference type="PROSITE" id="PS51198"/>
    </source>
</evidence>
<dbReference type="Pfam" id="PF13087">
    <property type="entry name" value="AAA_12"/>
    <property type="match status" value="1"/>
</dbReference>
<dbReference type="OrthoDB" id="3156807at2759"/>
<keyword evidence="1 5" id="KW-0547">Nucleotide-binding</keyword>
<organism evidence="8 9">
    <name type="scientific">Morella rubra</name>
    <name type="common">Chinese bayberry</name>
    <dbReference type="NCBI Taxonomy" id="262757"/>
    <lineage>
        <taxon>Eukaryota</taxon>
        <taxon>Viridiplantae</taxon>
        <taxon>Streptophyta</taxon>
        <taxon>Embryophyta</taxon>
        <taxon>Tracheophyta</taxon>
        <taxon>Spermatophyta</taxon>
        <taxon>Magnoliopsida</taxon>
        <taxon>eudicotyledons</taxon>
        <taxon>Gunneridae</taxon>
        <taxon>Pentapetalae</taxon>
        <taxon>rosids</taxon>
        <taxon>fabids</taxon>
        <taxon>Fagales</taxon>
        <taxon>Myricaceae</taxon>
        <taxon>Morella</taxon>
    </lineage>
</organism>
<evidence type="ECO:0000256" key="1">
    <source>
        <dbReference type="ARBA" id="ARBA00022741"/>
    </source>
</evidence>
<dbReference type="GO" id="GO:0005524">
    <property type="term" value="F:ATP binding"/>
    <property type="evidence" value="ECO:0007669"/>
    <property type="project" value="UniProtKB-UniRule"/>
</dbReference>
<dbReference type="SUPFAM" id="SSF52540">
    <property type="entry name" value="P-loop containing nucleoside triphosphate hydrolases"/>
    <property type="match status" value="2"/>
</dbReference>
<evidence type="ECO:0000256" key="5">
    <source>
        <dbReference type="PROSITE-ProRule" id="PRU00560"/>
    </source>
</evidence>
<gene>
    <name evidence="8" type="ORF">CJ030_MR7G021973</name>
</gene>
<dbReference type="PANTHER" id="PTHR21529">
    <property type="entry name" value="MAMMARY TURMOR VIRUS RECEPTOR HOMOLOG 1, 2 MTVR1, 2"/>
    <property type="match status" value="1"/>
</dbReference>
<feature type="compositionally biased region" description="Basic and acidic residues" evidence="6">
    <location>
        <begin position="2761"/>
        <end position="2785"/>
    </location>
</feature>
<feature type="domain" description="UvrD-like helicase ATP-binding" evidence="7">
    <location>
        <begin position="1099"/>
        <end position="1492"/>
    </location>
</feature>
<dbReference type="GO" id="GO:0005694">
    <property type="term" value="C:chromosome"/>
    <property type="evidence" value="ECO:0007669"/>
    <property type="project" value="UniProtKB-ARBA"/>
</dbReference>
<dbReference type="PANTHER" id="PTHR21529:SF4">
    <property type="entry name" value="TPR AND ANKYRIN REPEAT-CONTAINING PROTEIN 1"/>
    <property type="match status" value="1"/>
</dbReference>
<accession>A0A6A1UXV6</accession>
<keyword evidence="3 5" id="KW-0347">Helicase</keyword>
<keyword evidence="2 5" id="KW-0378">Hydrolase</keyword>
<dbReference type="InterPro" id="IPR011990">
    <property type="entry name" value="TPR-like_helical_dom_sf"/>
</dbReference>
<comment type="caution">
    <text evidence="8">The sequence shown here is derived from an EMBL/GenBank/DDBJ whole genome shotgun (WGS) entry which is preliminary data.</text>
</comment>
<dbReference type="InterPro" id="IPR045529">
    <property type="entry name" value="DUF6469"/>
</dbReference>
<evidence type="ECO:0000256" key="4">
    <source>
        <dbReference type="ARBA" id="ARBA00022840"/>
    </source>
</evidence>
<dbReference type="InterPro" id="IPR027417">
    <property type="entry name" value="P-loop_NTPase"/>
</dbReference>
<proteinExistence type="predicted"/>
<evidence type="ECO:0000313" key="8">
    <source>
        <dbReference type="EMBL" id="KAB1205199.1"/>
    </source>
</evidence>
<dbReference type="InterPro" id="IPR013986">
    <property type="entry name" value="DExx_box_DNA_helicase_dom_sf"/>
</dbReference>
<dbReference type="EMBL" id="RXIC02000025">
    <property type="protein sequence ID" value="KAB1205199.1"/>
    <property type="molecule type" value="Genomic_DNA"/>
</dbReference>
<protein>
    <submittedName>
        <fullName evidence="8">TPR and ankyrin repeat-containing protein 1</fullName>
    </submittedName>
</protein>
<dbReference type="InterPro" id="IPR047187">
    <property type="entry name" value="SF1_C_Upf1"/>
</dbReference>
<dbReference type="Pfam" id="PF20073">
    <property type="entry name" value="DUF6469"/>
    <property type="match status" value="1"/>
</dbReference>
<name>A0A6A1UXV6_9ROSI</name>
<evidence type="ECO:0000256" key="2">
    <source>
        <dbReference type="ARBA" id="ARBA00022801"/>
    </source>
</evidence>
<dbReference type="SUPFAM" id="SSF48452">
    <property type="entry name" value="TPR-like"/>
    <property type="match status" value="1"/>
</dbReference>
<dbReference type="GO" id="GO:0004386">
    <property type="term" value="F:helicase activity"/>
    <property type="evidence" value="ECO:0007669"/>
    <property type="project" value="UniProtKB-UniRule"/>
</dbReference>
<evidence type="ECO:0000313" key="9">
    <source>
        <dbReference type="Proteomes" id="UP000516437"/>
    </source>
</evidence>
<feature type="region of interest" description="Disordered" evidence="6">
    <location>
        <begin position="2761"/>
        <end position="2821"/>
    </location>
</feature>
<dbReference type="GO" id="GO:0016787">
    <property type="term" value="F:hydrolase activity"/>
    <property type="evidence" value="ECO:0007669"/>
    <property type="project" value="UniProtKB-UniRule"/>
</dbReference>
<dbReference type="PROSITE" id="PS51198">
    <property type="entry name" value="UVRD_HELICASE_ATP_BIND"/>
    <property type="match status" value="1"/>
</dbReference>
<feature type="binding site" evidence="5">
    <location>
        <begin position="1120"/>
        <end position="1127"/>
    </location>
    <ligand>
        <name>ATP</name>
        <dbReference type="ChEBI" id="CHEBI:30616"/>
    </ligand>
</feature>
<dbReference type="Gene3D" id="3.40.50.300">
    <property type="entry name" value="P-loop containing nucleotide triphosphate hydrolases"/>
    <property type="match status" value="4"/>
</dbReference>
<dbReference type="InterPro" id="IPR041679">
    <property type="entry name" value="DNA2/NAM7-like_C"/>
</dbReference>
<dbReference type="Pfam" id="PF13086">
    <property type="entry name" value="AAA_11"/>
    <property type="match status" value="1"/>
</dbReference>
<dbReference type="Gene3D" id="1.10.10.160">
    <property type="match status" value="1"/>
</dbReference>
<dbReference type="InterPro" id="IPR041677">
    <property type="entry name" value="DNA2/NAM7_AAA_11"/>
</dbReference>
<dbReference type="Pfam" id="PF00580">
    <property type="entry name" value="UvrD-helicase"/>
    <property type="match status" value="1"/>
</dbReference>
<keyword evidence="4 5" id="KW-0067">ATP-binding</keyword>
<dbReference type="InterPro" id="IPR014016">
    <property type="entry name" value="UvrD-like_ATP-bd"/>
</dbReference>
<evidence type="ECO:0000256" key="6">
    <source>
        <dbReference type="SAM" id="MobiDB-lite"/>
    </source>
</evidence>
<dbReference type="CDD" id="cd18808">
    <property type="entry name" value="SF1_C_Upf1"/>
    <property type="match status" value="1"/>
</dbReference>
<dbReference type="FunFam" id="3.40.50.300:FF:000326">
    <property type="entry name" value="P-loop containing nucleoside triphosphate hydrolase"/>
    <property type="match status" value="1"/>
</dbReference>